<comment type="function">
    <text evidence="9">Involved in degradation of plant cell walls. Hydrolyzes the feruloyl-arabinose ester bond in arabinoxylans, and the feruloyl-galactose ester bond in pectin. Active against paranitrophenyl-acetate, methyl ferulate and wheat arabinoxylan.</text>
</comment>
<comment type="similarity">
    <text evidence="2">Belongs to the faeC family.</text>
</comment>
<evidence type="ECO:0000313" key="12">
    <source>
        <dbReference type="EMBL" id="KPL55390.1"/>
    </source>
</evidence>
<reference evidence="12 13" key="1">
    <citation type="submission" date="2015-09" db="EMBL/GenBank/DDBJ databases">
        <authorList>
            <person name="Jackson K.R."/>
            <person name="Lunt B.L."/>
            <person name="Fisher J.N.B."/>
            <person name="Gardner A.V."/>
            <person name="Bailey M.E."/>
            <person name="Deus L.M."/>
            <person name="Earl A.S."/>
            <person name="Gibby P.D."/>
            <person name="Hartmann K.A."/>
            <person name="Liu J.E."/>
            <person name="Manci A.M."/>
            <person name="Nielsen D.A."/>
            <person name="Solomon M.B."/>
            <person name="Breakwell D.P."/>
            <person name="Burnett S.H."/>
            <person name="Grose J.H."/>
        </authorList>
    </citation>
    <scope>NUCLEOTIDE SEQUENCE [LARGE SCALE GENOMIC DNA]</scope>
    <source>
        <strain evidence="12 13">16</strain>
    </source>
</reference>
<dbReference type="PANTHER" id="PTHR38050">
    <property type="match status" value="1"/>
</dbReference>
<comment type="caution">
    <text evidence="12">The sequence shown here is derived from an EMBL/GenBank/DDBJ whole genome shotgun (WGS) entry which is preliminary data.</text>
</comment>
<evidence type="ECO:0000256" key="7">
    <source>
        <dbReference type="ARBA" id="ARBA00023277"/>
    </source>
</evidence>
<dbReference type="InterPro" id="IPR003140">
    <property type="entry name" value="PLipase/COase/thioEstase"/>
</dbReference>
<organism evidence="12 13">
    <name type="scientific">Prosthecodimorpha hirschii</name>
    <dbReference type="NCBI Taxonomy" id="665126"/>
    <lineage>
        <taxon>Bacteria</taxon>
        <taxon>Pseudomonadati</taxon>
        <taxon>Pseudomonadota</taxon>
        <taxon>Alphaproteobacteria</taxon>
        <taxon>Hyphomicrobiales</taxon>
        <taxon>Ancalomicrobiaceae</taxon>
        <taxon>Prosthecodimorpha</taxon>
    </lineage>
</organism>
<dbReference type="GO" id="GO:0045493">
    <property type="term" value="P:xylan catabolic process"/>
    <property type="evidence" value="ECO:0007669"/>
    <property type="project" value="UniProtKB-KW"/>
</dbReference>
<keyword evidence="6" id="KW-0378">Hydrolase</keyword>
<evidence type="ECO:0000313" key="13">
    <source>
        <dbReference type="Proteomes" id="UP000048984"/>
    </source>
</evidence>
<dbReference type="AlphaFoldDB" id="A0A0P6VRM6"/>
<dbReference type="STRING" id="665126.ABB55_26750"/>
<evidence type="ECO:0000256" key="2">
    <source>
        <dbReference type="ARBA" id="ARBA00010278"/>
    </source>
</evidence>
<proteinExistence type="inferred from homology"/>
<reference evidence="12 13" key="2">
    <citation type="submission" date="2015-10" db="EMBL/GenBank/DDBJ databases">
        <title>Draft Genome Sequence of Prosthecomicrobium hirschii ATCC 27832.</title>
        <authorList>
            <person name="Daniel J."/>
            <person name="Givan S.A."/>
            <person name="Brun Y.V."/>
            <person name="Brown P.J."/>
        </authorList>
    </citation>
    <scope>NUCLEOTIDE SEQUENCE [LARGE SCALE GENOMIC DNA]</scope>
    <source>
        <strain evidence="12 13">16</strain>
    </source>
</reference>
<evidence type="ECO:0000256" key="9">
    <source>
        <dbReference type="ARBA" id="ARBA00025250"/>
    </source>
</evidence>
<sequence length="288" mass="30555">MVPLRLARAVLLATVMALVGGSPAGAGPSAAGPSAAANAADAACPDEGCRVDGGRYRAVVPPAWNGRDPLPVAVWFHGYRQDPGEVIGDRPLVTPFARRGVLLVVPEGAEGSWNFRARPEGRDEPAFVGRVLDDVRRRWPVDDGHVAAFGFSIGATMVWTLACRRQPVFTAHVAFSGTLWPPYPEHCAAGRTDLLHIHGTTDTVFPLAGRELRNGLRQGNSDMMLDFLRAEKSCRAAAPLPAATLPAGLACRSDDCAGGGTIVSCRHGGGHWVEPGWVDMALGWMLAR</sequence>
<keyword evidence="4" id="KW-0858">Xylan degradation</keyword>
<name>A0A0P6VRM6_9HYPH</name>
<protein>
    <recommendedName>
        <fullName evidence="11">Phospholipase/carboxylesterase/thioesterase domain-containing protein</fullName>
    </recommendedName>
</protein>
<feature type="domain" description="Phospholipase/carboxylesterase/thioesterase" evidence="11">
    <location>
        <begin position="141"/>
        <end position="211"/>
    </location>
</feature>
<dbReference type="GO" id="GO:0005576">
    <property type="term" value="C:extracellular region"/>
    <property type="evidence" value="ECO:0007669"/>
    <property type="project" value="UniProtKB-SubCell"/>
</dbReference>
<dbReference type="GO" id="GO:0030600">
    <property type="term" value="F:feruloyl esterase activity"/>
    <property type="evidence" value="ECO:0007669"/>
    <property type="project" value="InterPro"/>
</dbReference>
<dbReference type="InterPro" id="IPR043595">
    <property type="entry name" value="FaeB/C/D"/>
</dbReference>
<gene>
    <name evidence="12" type="ORF">ABB55_26750</name>
</gene>
<evidence type="ECO:0000256" key="6">
    <source>
        <dbReference type="ARBA" id="ARBA00022801"/>
    </source>
</evidence>
<evidence type="ECO:0000256" key="1">
    <source>
        <dbReference type="ARBA" id="ARBA00004613"/>
    </source>
</evidence>
<feature type="chain" id="PRO_5006131732" description="Phospholipase/carboxylesterase/thioesterase domain-containing protein" evidence="10">
    <location>
        <begin position="27"/>
        <end position="288"/>
    </location>
</feature>
<dbReference type="Proteomes" id="UP000048984">
    <property type="component" value="Unassembled WGS sequence"/>
</dbReference>
<dbReference type="Pfam" id="PF02230">
    <property type="entry name" value="Abhydrolase_2"/>
    <property type="match status" value="1"/>
</dbReference>
<evidence type="ECO:0000259" key="11">
    <source>
        <dbReference type="Pfam" id="PF02230"/>
    </source>
</evidence>
<keyword evidence="5 10" id="KW-0732">Signal</keyword>
<evidence type="ECO:0000256" key="8">
    <source>
        <dbReference type="ARBA" id="ARBA00023326"/>
    </source>
</evidence>
<evidence type="ECO:0000256" key="10">
    <source>
        <dbReference type="SAM" id="SignalP"/>
    </source>
</evidence>
<evidence type="ECO:0000256" key="4">
    <source>
        <dbReference type="ARBA" id="ARBA00022651"/>
    </source>
</evidence>
<dbReference type="SUPFAM" id="SSF53474">
    <property type="entry name" value="alpha/beta-Hydrolases"/>
    <property type="match status" value="1"/>
</dbReference>
<comment type="subcellular location">
    <subcellularLocation>
        <location evidence="1">Secreted</location>
    </subcellularLocation>
</comment>
<keyword evidence="13" id="KW-1185">Reference proteome</keyword>
<dbReference type="Gene3D" id="3.40.50.1820">
    <property type="entry name" value="alpha/beta hydrolase"/>
    <property type="match status" value="1"/>
</dbReference>
<evidence type="ECO:0000256" key="5">
    <source>
        <dbReference type="ARBA" id="ARBA00022729"/>
    </source>
</evidence>
<dbReference type="EMBL" id="LJYW01000001">
    <property type="protein sequence ID" value="KPL55390.1"/>
    <property type="molecule type" value="Genomic_DNA"/>
</dbReference>
<evidence type="ECO:0000256" key="3">
    <source>
        <dbReference type="ARBA" id="ARBA00022525"/>
    </source>
</evidence>
<dbReference type="PANTHER" id="PTHR38050:SF1">
    <property type="entry name" value="FERULOYL ESTERASE C"/>
    <property type="match status" value="1"/>
</dbReference>
<keyword evidence="7" id="KW-0119">Carbohydrate metabolism</keyword>
<feature type="signal peptide" evidence="10">
    <location>
        <begin position="1"/>
        <end position="26"/>
    </location>
</feature>
<keyword evidence="8" id="KW-0624">Polysaccharide degradation</keyword>
<keyword evidence="3" id="KW-0964">Secreted</keyword>
<dbReference type="RefSeq" id="WP_054361556.1">
    <property type="nucleotide sequence ID" value="NZ_LJYW01000001.1"/>
</dbReference>
<dbReference type="InterPro" id="IPR029058">
    <property type="entry name" value="AB_hydrolase_fold"/>
</dbReference>
<accession>A0A0P6VRM6</accession>